<evidence type="ECO:0000259" key="4">
    <source>
        <dbReference type="Pfam" id="PF00773"/>
    </source>
</evidence>
<dbReference type="GO" id="GO:0003723">
    <property type="term" value="F:RNA binding"/>
    <property type="evidence" value="ECO:0007669"/>
    <property type="project" value="InterPro"/>
</dbReference>
<dbReference type="InterPro" id="IPR001900">
    <property type="entry name" value="RNase_II/R"/>
</dbReference>
<dbReference type="SUPFAM" id="SSF50249">
    <property type="entry name" value="Nucleic acid-binding proteins"/>
    <property type="match status" value="1"/>
</dbReference>
<dbReference type="Pfam" id="PF00773">
    <property type="entry name" value="RNB"/>
    <property type="match status" value="1"/>
</dbReference>
<proteinExistence type="predicted"/>
<keyword evidence="2" id="KW-0698">rRNA processing</keyword>
<dbReference type="GO" id="GO:0000176">
    <property type="term" value="C:nuclear exosome (RNase complex)"/>
    <property type="evidence" value="ECO:0007669"/>
    <property type="project" value="TreeGrafter"/>
</dbReference>
<comment type="subcellular location">
    <subcellularLocation>
        <location evidence="1">Nucleus</location>
    </subcellularLocation>
</comment>
<keyword evidence="3" id="KW-0539">Nucleus</keyword>
<dbReference type="GO" id="GO:0004519">
    <property type="term" value="F:endonuclease activity"/>
    <property type="evidence" value="ECO:0007669"/>
    <property type="project" value="TreeGrafter"/>
</dbReference>
<accession>A0A6N2N826</accession>
<evidence type="ECO:0000313" key="5">
    <source>
        <dbReference type="EMBL" id="VFU63131.1"/>
    </source>
</evidence>
<feature type="domain" description="RNB" evidence="4">
    <location>
        <begin position="18"/>
        <end position="97"/>
    </location>
</feature>
<dbReference type="AlphaFoldDB" id="A0A6N2N826"/>
<dbReference type="GO" id="GO:0071031">
    <property type="term" value="P:nuclear mRNA surveillance of mRNA 3'-end processing"/>
    <property type="evidence" value="ECO:0007669"/>
    <property type="project" value="TreeGrafter"/>
</dbReference>
<sequence length="163" mass="18267">MLGPLLRTAAAVGLNLDVTSSKALADSLDRAVGDDPYFNKLIRIMATRCMTQAVYFCSGELSPPEFLHYGLAAPLYTHFTSPIRRYADVIVHRLLAASIGIYKLPTIFQDRPQLTSIADSMYHIREANQMVEEFMLAANVSVAEKEFPECSLLREIFLMLRHA</sequence>
<evidence type="ECO:0000256" key="1">
    <source>
        <dbReference type="ARBA" id="ARBA00004123"/>
    </source>
</evidence>
<reference evidence="5" key="1">
    <citation type="submission" date="2019-03" db="EMBL/GenBank/DDBJ databases">
        <authorList>
            <person name="Mank J."/>
            <person name="Almeida P."/>
        </authorList>
    </citation>
    <scope>NUCLEOTIDE SEQUENCE</scope>
    <source>
        <strain evidence="5">78183</strain>
    </source>
</reference>
<dbReference type="PROSITE" id="PS01175">
    <property type="entry name" value="RIBONUCLEASE_II"/>
    <property type="match status" value="1"/>
</dbReference>
<name>A0A6N2N826_SALVM</name>
<dbReference type="GO" id="GO:0000177">
    <property type="term" value="C:cytoplasmic exosome (RNase complex)"/>
    <property type="evidence" value="ECO:0007669"/>
    <property type="project" value="TreeGrafter"/>
</dbReference>
<evidence type="ECO:0000256" key="2">
    <source>
        <dbReference type="ARBA" id="ARBA00022552"/>
    </source>
</evidence>
<gene>
    <name evidence="5" type="ORF">SVIM_LOCUS480345</name>
</gene>
<dbReference type="InterPro" id="IPR050180">
    <property type="entry name" value="RNR_Ribonuclease"/>
</dbReference>
<dbReference type="InterPro" id="IPR012340">
    <property type="entry name" value="NA-bd_OB-fold"/>
</dbReference>
<protein>
    <recommendedName>
        <fullName evidence="4">RNB domain-containing protein</fullName>
    </recommendedName>
</protein>
<organism evidence="5">
    <name type="scientific">Salix viminalis</name>
    <name type="common">Common osier</name>
    <name type="synonym">Basket willow</name>
    <dbReference type="NCBI Taxonomy" id="40686"/>
    <lineage>
        <taxon>Eukaryota</taxon>
        <taxon>Viridiplantae</taxon>
        <taxon>Streptophyta</taxon>
        <taxon>Embryophyta</taxon>
        <taxon>Tracheophyta</taxon>
        <taxon>Spermatophyta</taxon>
        <taxon>Magnoliopsida</taxon>
        <taxon>eudicotyledons</taxon>
        <taxon>Gunneridae</taxon>
        <taxon>Pentapetalae</taxon>
        <taxon>rosids</taxon>
        <taxon>fabids</taxon>
        <taxon>Malpighiales</taxon>
        <taxon>Salicaceae</taxon>
        <taxon>Saliceae</taxon>
        <taxon>Salix</taxon>
    </lineage>
</organism>
<evidence type="ECO:0000256" key="3">
    <source>
        <dbReference type="ARBA" id="ARBA00023242"/>
    </source>
</evidence>
<dbReference type="GO" id="GO:0000175">
    <property type="term" value="F:3'-5'-RNA exonuclease activity"/>
    <property type="evidence" value="ECO:0007669"/>
    <property type="project" value="TreeGrafter"/>
</dbReference>
<dbReference type="GO" id="GO:0006364">
    <property type="term" value="P:rRNA processing"/>
    <property type="evidence" value="ECO:0007669"/>
    <property type="project" value="UniProtKB-KW"/>
</dbReference>
<dbReference type="EMBL" id="CAADRP010002187">
    <property type="protein sequence ID" value="VFU63131.1"/>
    <property type="molecule type" value="Genomic_DNA"/>
</dbReference>
<dbReference type="InterPro" id="IPR022966">
    <property type="entry name" value="RNase_II/R_CS"/>
</dbReference>
<dbReference type="PANTHER" id="PTHR23355">
    <property type="entry name" value="RIBONUCLEASE"/>
    <property type="match status" value="1"/>
</dbReference>
<dbReference type="PANTHER" id="PTHR23355:SF35">
    <property type="entry name" value="EXOSOME COMPLEX EXONUCLEASE RRP44"/>
    <property type="match status" value="1"/>
</dbReference>
<dbReference type="GO" id="GO:0016075">
    <property type="term" value="P:rRNA catabolic process"/>
    <property type="evidence" value="ECO:0007669"/>
    <property type="project" value="TreeGrafter"/>
</dbReference>